<keyword evidence="2" id="KW-1133">Transmembrane helix</keyword>
<accession>A0A380LK50</accession>
<proteinExistence type="predicted"/>
<sequence length="315" mass="35486">MAEKLSRTKRYEDLRNRLDEETTAAQEDKINQQTGFARLSRTQHKALAHANDLNVSAVPSRSSAQEATNNNSPVMEDLLGEVKRYNIDQGNRITDDTQINILRQLDQKPSSMHRNTHIVPMEEEETGGTMKIQKPEIEQDVDGVATYMPNQKLTRINPIQTKPEVVEEPKVGMDDSVQSYVAQEDEDHSPEATYTNIVLGSQDILVDDTADTDHLSLFDTTKPSKQEEVLEQPKKEAQPKRTKTHKAKKSKSKKVQDSQEMPSAKIRMSTRDLEEMENEPKSKSGMIINVILVVLVLLLIASLAATFYFITQIGA</sequence>
<reference evidence="3 4" key="1">
    <citation type="submission" date="2018-06" db="EMBL/GenBank/DDBJ databases">
        <authorList>
            <consortium name="Pathogen Informatics"/>
            <person name="Doyle S."/>
        </authorList>
    </citation>
    <scope>NUCLEOTIDE SEQUENCE [LARGE SCALE GENOMIC DNA]</scope>
    <source>
        <strain evidence="3 4">NCTC11087</strain>
    </source>
</reference>
<feature type="compositionally biased region" description="Basic residues" evidence="1">
    <location>
        <begin position="240"/>
        <end position="253"/>
    </location>
</feature>
<dbReference type="GeneID" id="77461563"/>
<dbReference type="Proteomes" id="UP000255523">
    <property type="component" value="Unassembled WGS sequence"/>
</dbReference>
<evidence type="ECO:0000256" key="1">
    <source>
        <dbReference type="SAM" id="MobiDB-lite"/>
    </source>
</evidence>
<evidence type="ECO:0000313" key="4">
    <source>
        <dbReference type="Proteomes" id="UP000255523"/>
    </source>
</evidence>
<dbReference type="AlphaFoldDB" id="A0A380LK50"/>
<keyword evidence="4" id="KW-1185">Reference proteome</keyword>
<name>A0A380LK50_9FIRM</name>
<feature type="transmembrane region" description="Helical" evidence="2">
    <location>
        <begin position="286"/>
        <end position="310"/>
    </location>
</feature>
<gene>
    <name evidence="3" type="ORF">NCTC11087_00580</name>
</gene>
<organism evidence="3 4">
    <name type="scientific">Faecalicoccus pleomorphus</name>
    <dbReference type="NCBI Taxonomy" id="1323"/>
    <lineage>
        <taxon>Bacteria</taxon>
        <taxon>Bacillati</taxon>
        <taxon>Bacillota</taxon>
        <taxon>Erysipelotrichia</taxon>
        <taxon>Erysipelotrichales</taxon>
        <taxon>Erysipelotrichaceae</taxon>
        <taxon>Faecalicoccus</taxon>
    </lineage>
</organism>
<dbReference type="RefSeq" id="WP_022789088.1">
    <property type="nucleotide sequence ID" value="NZ_UHFX01000003.1"/>
</dbReference>
<protein>
    <submittedName>
        <fullName evidence="3">Uncharacterized protein</fullName>
    </submittedName>
</protein>
<keyword evidence="2" id="KW-0812">Transmembrane</keyword>
<feature type="compositionally biased region" description="Basic and acidic residues" evidence="1">
    <location>
        <begin position="215"/>
        <end position="239"/>
    </location>
</feature>
<keyword evidence="2" id="KW-0472">Membrane</keyword>
<feature type="compositionally biased region" description="Basic and acidic residues" evidence="1">
    <location>
        <begin position="269"/>
        <end position="280"/>
    </location>
</feature>
<evidence type="ECO:0000256" key="2">
    <source>
        <dbReference type="SAM" id="Phobius"/>
    </source>
</evidence>
<dbReference type="OrthoDB" id="1770898at2"/>
<feature type="region of interest" description="Disordered" evidence="1">
    <location>
        <begin position="215"/>
        <end position="280"/>
    </location>
</feature>
<dbReference type="EMBL" id="UHFX01000003">
    <property type="protein sequence ID" value="SUO03711.1"/>
    <property type="molecule type" value="Genomic_DNA"/>
</dbReference>
<evidence type="ECO:0000313" key="3">
    <source>
        <dbReference type="EMBL" id="SUO03711.1"/>
    </source>
</evidence>